<organism evidence="1 2">
    <name type="scientific">Aquicoccus porphyridii</name>
    <dbReference type="NCBI Taxonomy" id="1852029"/>
    <lineage>
        <taxon>Bacteria</taxon>
        <taxon>Pseudomonadati</taxon>
        <taxon>Pseudomonadota</taxon>
        <taxon>Alphaproteobacteria</taxon>
        <taxon>Rhodobacterales</taxon>
        <taxon>Paracoccaceae</taxon>
        <taxon>Aquicoccus</taxon>
    </lineage>
</organism>
<feature type="non-terminal residue" evidence="1">
    <location>
        <position position="122"/>
    </location>
</feature>
<dbReference type="EMBL" id="VINQ01000227">
    <property type="protein sequence ID" value="KAA0907261.1"/>
    <property type="molecule type" value="Genomic_DNA"/>
</dbReference>
<gene>
    <name evidence="1" type="ORF">FLO80_22575</name>
</gene>
<reference evidence="1 2" key="1">
    <citation type="submission" date="2019-07" db="EMBL/GenBank/DDBJ databases">
        <title>Aquicoccus porphyridii gen. nov., sp. nov., isolated from a small marine red alga, Porphyridium marinum.</title>
        <authorList>
            <person name="Liu L."/>
        </authorList>
    </citation>
    <scope>NUCLEOTIDE SEQUENCE [LARGE SCALE GENOMIC DNA]</scope>
    <source>
        <strain evidence="1 2">L1 8-17</strain>
    </source>
</reference>
<comment type="caution">
    <text evidence="1">The sequence shown here is derived from an EMBL/GenBank/DDBJ whole genome shotgun (WGS) entry which is preliminary data.</text>
</comment>
<sequence>LKRRLRGHGGNPKFKQLSERLDALKDRFESGQINSVEFLKQLLEIAKETLLAEKEILPEEDEDRGKAALTELFNEVKTAETPIMVERVVADIDEIVRLVRFPGWQGTQAGESEVKKALRKAL</sequence>
<dbReference type="AlphaFoldDB" id="A0A5A9YR23"/>
<keyword evidence="2" id="KW-1185">Reference proteome</keyword>
<accession>A0A5A9YR23</accession>
<proteinExistence type="predicted"/>
<feature type="non-terminal residue" evidence="1">
    <location>
        <position position="1"/>
    </location>
</feature>
<name>A0A5A9YR23_9RHOB</name>
<protein>
    <submittedName>
        <fullName evidence="1">DUF3387 domain-containing protein</fullName>
    </submittedName>
</protein>
<dbReference type="RefSeq" id="WP_149187179.1">
    <property type="nucleotide sequence ID" value="NZ_VINQ01000227.1"/>
</dbReference>
<evidence type="ECO:0000313" key="2">
    <source>
        <dbReference type="Proteomes" id="UP000325291"/>
    </source>
</evidence>
<dbReference type="Proteomes" id="UP000325291">
    <property type="component" value="Unassembled WGS sequence"/>
</dbReference>
<evidence type="ECO:0000313" key="1">
    <source>
        <dbReference type="EMBL" id="KAA0907261.1"/>
    </source>
</evidence>